<evidence type="ECO:0000256" key="1">
    <source>
        <dbReference type="ARBA" id="ARBA00012513"/>
    </source>
</evidence>
<keyword evidence="6" id="KW-0067">ATP-binding</keyword>
<evidence type="ECO:0000256" key="6">
    <source>
        <dbReference type="ARBA" id="ARBA00022840"/>
    </source>
</evidence>
<dbReference type="Pfam" id="PF00069">
    <property type="entry name" value="Pkinase"/>
    <property type="match status" value="1"/>
</dbReference>
<feature type="compositionally biased region" description="Basic and acidic residues" evidence="9">
    <location>
        <begin position="1"/>
        <end position="20"/>
    </location>
</feature>
<comment type="catalytic activity">
    <reaction evidence="8">
        <text>L-seryl-[protein] + ATP = O-phospho-L-seryl-[protein] + ADP + H(+)</text>
        <dbReference type="Rhea" id="RHEA:17989"/>
        <dbReference type="Rhea" id="RHEA-COMP:9863"/>
        <dbReference type="Rhea" id="RHEA-COMP:11604"/>
        <dbReference type="ChEBI" id="CHEBI:15378"/>
        <dbReference type="ChEBI" id="CHEBI:29999"/>
        <dbReference type="ChEBI" id="CHEBI:30616"/>
        <dbReference type="ChEBI" id="CHEBI:83421"/>
        <dbReference type="ChEBI" id="CHEBI:456216"/>
        <dbReference type="EC" id="2.7.11.1"/>
    </reaction>
</comment>
<dbReference type="EC" id="2.7.11.1" evidence="1"/>
<dbReference type="PANTHER" id="PTHR45637">
    <property type="entry name" value="FLIPPASE KINASE 1-RELATED"/>
    <property type="match status" value="1"/>
</dbReference>
<dbReference type="Gramene" id="OGLUM01G27690.1">
    <property type="protein sequence ID" value="OGLUM01G27690.1"/>
    <property type="gene ID" value="OGLUM01G27690"/>
</dbReference>
<reference evidence="11" key="3">
    <citation type="submission" date="2018-05" db="EMBL/GenBank/DDBJ databases">
        <title>OgluRS3 (Oryza glumaepatula Reference Sequence Version 3).</title>
        <authorList>
            <person name="Zhang J."/>
            <person name="Kudrna D."/>
            <person name="Lee S."/>
            <person name="Talag J."/>
            <person name="Welchert J."/>
            <person name="Wing R.A."/>
        </authorList>
    </citation>
    <scope>NUCLEOTIDE SEQUENCE [LARGE SCALE GENOMIC DNA]</scope>
</reference>
<organism evidence="11">
    <name type="scientific">Oryza glumipatula</name>
    <dbReference type="NCBI Taxonomy" id="40148"/>
    <lineage>
        <taxon>Eukaryota</taxon>
        <taxon>Viridiplantae</taxon>
        <taxon>Streptophyta</taxon>
        <taxon>Embryophyta</taxon>
        <taxon>Tracheophyta</taxon>
        <taxon>Spermatophyta</taxon>
        <taxon>Magnoliopsida</taxon>
        <taxon>Liliopsida</taxon>
        <taxon>Poales</taxon>
        <taxon>Poaceae</taxon>
        <taxon>BOP clade</taxon>
        <taxon>Oryzoideae</taxon>
        <taxon>Oryzeae</taxon>
        <taxon>Oryzinae</taxon>
        <taxon>Oryza</taxon>
    </lineage>
</organism>
<accession>A0A0D9YC60</accession>
<evidence type="ECO:0000256" key="2">
    <source>
        <dbReference type="ARBA" id="ARBA00022527"/>
    </source>
</evidence>
<evidence type="ECO:0000256" key="9">
    <source>
        <dbReference type="SAM" id="MobiDB-lite"/>
    </source>
</evidence>
<dbReference type="AlphaFoldDB" id="A0A0D9YC60"/>
<name>A0A0D9YC60_9ORYZ</name>
<dbReference type="GO" id="GO:0004674">
    <property type="term" value="F:protein serine/threonine kinase activity"/>
    <property type="evidence" value="ECO:0007669"/>
    <property type="project" value="UniProtKB-KW"/>
</dbReference>
<dbReference type="SUPFAM" id="SSF56112">
    <property type="entry name" value="Protein kinase-like (PK-like)"/>
    <property type="match status" value="1"/>
</dbReference>
<reference evidence="11" key="1">
    <citation type="submission" date="2013-08" db="EMBL/GenBank/DDBJ databases">
        <title>Oryza genome evolution.</title>
        <authorList>
            <person name="Wing R.A."/>
            <person name="Panaud O."/>
            <person name="Oliveira A.C."/>
        </authorList>
    </citation>
    <scope>NUCLEOTIDE SEQUENCE</scope>
</reference>
<dbReference type="HOGENOM" id="CLU_138178_0_0_1"/>
<evidence type="ECO:0000256" key="3">
    <source>
        <dbReference type="ARBA" id="ARBA00022679"/>
    </source>
</evidence>
<proteinExistence type="predicted"/>
<evidence type="ECO:0000256" key="4">
    <source>
        <dbReference type="ARBA" id="ARBA00022741"/>
    </source>
</evidence>
<reference evidence="11" key="2">
    <citation type="submission" date="2015-04" db="UniProtKB">
        <authorList>
            <consortium name="EnsemblPlants"/>
        </authorList>
    </citation>
    <scope>IDENTIFICATION</scope>
</reference>
<dbReference type="EnsemblPlants" id="OGLUM01G27690.1">
    <property type="protein sequence ID" value="OGLUM01G27690.1"/>
    <property type="gene ID" value="OGLUM01G27690"/>
</dbReference>
<evidence type="ECO:0000256" key="8">
    <source>
        <dbReference type="ARBA" id="ARBA00048679"/>
    </source>
</evidence>
<evidence type="ECO:0000313" key="12">
    <source>
        <dbReference type="Proteomes" id="UP000026961"/>
    </source>
</evidence>
<protein>
    <recommendedName>
        <fullName evidence="1">non-specific serine/threonine protein kinase</fullName>
        <ecNumber evidence="1">2.7.11.1</ecNumber>
    </recommendedName>
</protein>
<evidence type="ECO:0000256" key="7">
    <source>
        <dbReference type="ARBA" id="ARBA00047899"/>
    </source>
</evidence>
<sequence>MTTRKPEEQEAESRKTRSELGEGSAILPELIVEPTAAWSMSFMGSHEYLALEIIKGEGHGSAVDWWMFSFFLHELLCGKTPFKGSGDRAAVQHDQPAAALPGDRRRCTLNPVPTAPAKSQVTATQGYNSSIAMRYALRLRLRLRLTLVKHRVYDKLNPLSPMG</sequence>
<keyword evidence="12" id="KW-1185">Reference proteome</keyword>
<dbReference type="Gene3D" id="1.10.510.10">
    <property type="entry name" value="Transferase(Phosphotransferase) domain 1"/>
    <property type="match status" value="1"/>
</dbReference>
<dbReference type="Proteomes" id="UP000026961">
    <property type="component" value="Chromosome 1"/>
</dbReference>
<evidence type="ECO:0000256" key="5">
    <source>
        <dbReference type="ARBA" id="ARBA00022777"/>
    </source>
</evidence>
<evidence type="ECO:0000259" key="10">
    <source>
        <dbReference type="Pfam" id="PF00069"/>
    </source>
</evidence>
<dbReference type="GO" id="GO:0005524">
    <property type="term" value="F:ATP binding"/>
    <property type="evidence" value="ECO:0007669"/>
    <property type="project" value="UniProtKB-KW"/>
</dbReference>
<keyword evidence="3" id="KW-0808">Transferase</keyword>
<dbReference type="eggNOG" id="KOG0610">
    <property type="taxonomic scope" value="Eukaryota"/>
</dbReference>
<comment type="catalytic activity">
    <reaction evidence="7">
        <text>L-threonyl-[protein] + ATP = O-phospho-L-threonyl-[protein] + ADP + H(+)</text>
        <dbReference type="Rhea" id="RHEA:46608"/>
        <dbReference type="Rhea" id="RHEA-COMP:11060"/>
        <dbReference type="Rhea" id="RHEA-COMP:11605"/>
        <dbReference type="ChEBI" id="CHEBI:15378"/>
        <dbReference type="ChEBI" id="CHEBI:30013"/>
        <dbReference type="ChEBI" id="CHEBI:30616"/>
        <dbReference type="ChEBI" id="CHEBI:61977"/>
        <dbReference type="ChEBI" id="CHEBI:456216"/>
        <dbReference type="EC" id="2.7.11.1"/>
    </reaction>
</comment>
<keyword evidence="2" id="KW-0723">Serine/threonine-protein kinase</keyword>
<keyword evidence="5" id="KW-0418">Kinase</keyword>
<dbReference type="InterPro" id="IPR000719">
    <property type="entry name" value="Prot_kinase_dom"/>
</dbReference>
<evidence type="ECO:0000313" key="11">
    <source>
        <dbReference type="EnsemblPlants" id="OGLUM01G27690.1"/>
    </source>
</evidence>
<dbReference type="InterPro" id="IPR011009">
    <property type="entry name" value="Kinase-like_dom_sf"/>
</dbReference>
<keyword evidence="4" id="KW-0547">Nucleotide-binding</keyword>
<feature type="domain" description="Protein kinase" evidence="10">
    <location>
        <begin position="39"/>
        <end position="93"/>
    </location>
</feature>
<feature type="region of interest" description="Disordered" evidence="9">
    <location>
        <begin position="1"/>
        <end position="21"/>
    </location>
</feature>